<proteinExistence type="predicted"/>
<accession>A0A392NYL1</accession>
<protein>
    <submittedName>
        <fullName evidence="1">Uncharacterized protein</fullName>
    </submittedName>
</protein>
<evidence type="ECO:0000313" key="1">
    <source>
        <dbReference type="EMBL" id="MCI03585.1"/>
    </source>
</evidence>
<evidence type="ECO:0000313" key="2">
    <source>
        <dbReference type="Proteomes" id="UP000265520"/>
    </source>
</evidence>
<dbReference type="Proteomes" id="UP000265520">
    <property type="component" value="Unassembled WGS sequence"/>
</dbReference>
<dbReference type="AlphaFoldDB" id="A0A392NYL1"/>
<organism evidence="1 2">
    <name type="scientific">Trifolium medium</name>
    <dbReference type="NCBI Taxonomy" id="97028"/>
    <lineage>
        <taxon>Eukaryota</taxon>
        <taxon>Viridiplantae</taxon>
        <taxon>Streptophyta</taxon>
        <taxon>Embryophyta</taxon>
        <taxon>Tracheophyta</taxon>
        <taxon>Spermatophyta</taxon>
        <taxon>Magnoliopsida</taxon>
        <taxon>eudicotyledons</taxon>
        <taxon>Gunneridae</taxon>
        <taxon>Pentapetalae</taxon>
        <taxon>rosids</taxon>
        <taxon>fabids</taxon>
        <taxon>Fabales</taxon>
        <taxon>Fabaceae</taxon>
        <taxon>Papilionoideae</taxon>
        <taxon>50 kb inversion clade</taxon>
        <taxon>NPAAA clade</taxon>
        <taxon>Hologalegina</taxon>
        <taxon>IRL clade</taxon>
        <taxon>Trifolieae</taxon>
        <taxon>Trifolium</taxon>
    </lineage>
</organism>
<reference evidence="1 2" key="1">
    <citation type="journal article" date="2018" name="Front. Plant Sci.">
        <title>Red Clover (Trifolium pratense) and Zigzag Clover (T. medium) - A Picture of Genomic Similarities and Differences.</title>
        <authorList>
            <person name="Dluhosova J."/>
            <person name="Istvanek J."/>
            <person name="Nedelnik J."/>
            <person name="Repkova J."/>
        </authorList>
    </citation>
    <scope>NUCLEOTIDE SEQUENCE [LARGE SCALE GENOMIC DNA]</scope>
    <source>
        <strain evidence="2">cv. 10/8</strain>
        <tissue evidence="1">Leaf</tissue>
    </source>
</reference>
<name>A0A392NYL1_9FABA</name>
<feature type="non-terminal residue" evidence="1">
    <location>
        <position position="1"/>
    </location>
</feature>
<dbReference type="EMBL" id="LXQA010052666">
    <property type="protein sequence ID" value="MCI03585.1"/>
    <property type="molecule type" value="Genomic_DNA"/>
</dbReference>
<comment type="caution">
    <text evidence="1">The sequence shown here is derived from an EMBL/GenBank/DDBJ whole genome shotgun (WGS) entry which is preliminary data.</text>
</comment>
<keyword evidence="2" id="KW-1185">Reference proteome</keyword>
<sequence>VSLAVTGMRLTNDLDSPPYAAKYGVASYALKYMIVLSFRVMTGVFCACFSKHMVISV</sequence>